<dbReference type="AlphaFoldDB" id="A0A803M0Q4"/>
<evidence type="ECO:0000259" key="1">
    <source>
        <dbReference type="Pfam" id="PF13456"/>
    </source>
</evidence>
<dbReference type="Proteomes" id="UP000596660">
    <property type="component" value="Unplaced"/>
</dbReference>
<reference evidence="2" key="1">
    <citation type="journal article" date="2017" name="Nature">
        <title>The genome of Chenopodium quinoa.</title>
        <authorList>
            <person name="Jarvis D.E."/>
            <person name="Ho Y.S."/>
            <person name="Lightfoot D.J."/>
            <person name="Schmoeckel S.M."/>
            <person name="Li B."/>
            <person name="Borm T.J.A."/>
            <person name="Ohyanagi H."/>
            <person name="Mineta K."/>
            <person name="Michell C.T."/>
            <person name="Saber N."/>
            <person name="Kharbatia N.M."/>
            <person name="Rupper R.R."/>
            <person name="Sharp A.R."/>
            <person name="Dally N."/>
            <person name="Boughton B.A."/>
            <person name="Woo Y.H."/>
            <person name="Gao G."/>
            <person name="Schijlen E.G.W.M."/>
            <person name="Guo X."/>
            <person name="Momin A.A."/>
            <person name="Negrao S."/>
            <person name="Al-Babili S."/>
            <person name="Gehring C."/>
            <person name="Roessner U."/>
            <person name="Jung C."/>
            <person name="Murphy K."/>
            <person name="Arold S.T."/>
            <person name="Gojobori T."/>
            <person name="van der Linden C.G."/>
            <person name="van Loo E.N."/>
            <person name="Jellen E.N."/>
            <person name="Maughan P.J."/>
            <person name="Tester M."/>
        </authorList>
    </citation>
    <scope>NUCLEOTIDE SEQUENCE [LARGE SCALE GENOMIC DNA]</scope>
    <source>
        <strain evidence="2">cv. PI 614886</strain>
    </source>
</reference>
<organism evidence="2 3">
    <name type="scientific">Chenopodium quinoa</name>
    <name type="common">Quinoa</name>
    <dbReference type="NCBI Taxonomy" id="63459"/>
    <lineage>
        <taxon>Eukaryota</taxon>
        <taxon>Viridiplantae</taxon>
        <taxon>Streptophyta</taxon>
        <taxon>Embryophyta</taxon>
        <taxon>Tracheophyta</taxon>
        <taxon>Spermatophyta</taxon>
        <taxon>Magnoliopsida</taxon>
        <taxon>eudicotyledons</taxon>
        <taxon>Gunneridae</taxon>
        <taxon>Pentapetalae</taxon>
        <taxon>Caryophyllales</taxon>
        <taxon>Chenopodiaceae</taxon>
        <taxon>Chenopodioideae</taxon>
        <taxon>Atripliceae</taxon>
        <taxon>Chenopodium</taxon>
    </lineage>
</organism>
<name>A0A803M0Q4_CHEQI</name>
<evidence type="ECO:0000313" key="3">
    <source>
        <dbReference type="Proteomes" id="UP000596660"/>
    </source>
</evidence>
<dbReference type="Gramene" id="AUR62021536-RA">
    <property type="protein sequence ID" value="AUR62021536-RA:cds"/>
    <property type="gene ID" value="AUR62021536"/>
</dbReference>
<reference evidence="2" key="2">
    <citation type="submission" date="2021-03" db="UniProtKB">
        <authorList>
            <consortium name="EnsemblPlants"/>
        </authorList>
    </citation>
    <scope>IDENTIFICATION</scope>
</reference>
<dbReference type="GO" id="GO:0004523">
    <property type="term" value="F:RNA-DNA hybrid ribonuclease activity"/>
    <property type="evidence" value="ECO:0007669"/>
    <property type="project" value="InterPro"/>
</dbReference>
<dbReference type="EnsemblPlants" id="AUR62021536-RA">
    <property type="protein sequence ID" value="AUR62021536-RA:cds"/>
    <property type="gene ID" value="AUR62021536"/>
</dbReference>
<evidence type="ECO:0000313" key="2">
    <source>
        <dbReference type="EnsemblPlants" id="AUR62021536-RA:cds"/>
    </source>
</evidence>
<dbReference type="GO" id="GO:0003676">
    <property type="term" value="F:nucleic acid binding"/>
    <property type="evidence" value="ECO:0007669"/>
    <property type="project" value="InterPro"/>
</dbReference>
<feature type="domain" description="RNase H type-1" evidence="1">
    <location>
        <begin position="10"/>
        <end position="49"/>
    </location>
</feature>
<keyword evidence="3" id="KW-1185">Reference proteome</keyword>
<dbReference type="InterPro" id="IPR002156">
    <property type="entry name" value="RNaseH_domain"/>
</dbReference>
<sequence>MLKVPKSFEDHDLGNIIRDVASLLERDWTVTVFHASRSVNFVADRLATMGRTKFKTGERVPYSYPPADVFETYASEISEMQAA</sequence>
<proteinExistence type="predicted"/>
<accession>A0A803M0Q4</accession>
<protein>
    <recommendedName>
        <fullName evidence="1">RNase H type-1 domain-containing protein</fullName>
    </recommendedName>
</protein>
<dbReference type="Pfam" id="PF13456">
    <property type="entry name" value="RVT_3"/>
    <property type="match status" value="1"/>
</dbReference>